<evidence type="ECO:0000313" key="1">
    <source>
        <dbReference type="EMBL" id="QTC87335.1"/>
    </source>
</evidence>
<evidence type="ECO:0008006" key="3">
    <source>
        <dbReference type="Google" id="ProtNLM"/>
    </source>
</evidence>
<keyword evidence="2" id="KW-1185">Reference proteome</keyword>
<dbReference type="RefSeq" id="WP_207823537.1">
    <property type="nucleotide sequence ID" value="NZ_CP062006.1"/>
</dbReference>
<dbReference type="EMBL" id="CP062006">
    <property type="protein sequence ID" value="QTC87335.1"/>
    <property type="molecule type" value="Genomic_DNA"/>
</dbReference>
<reference evidence="1 2" key="1">
    <citation type="submission" date="2020-09" db="EMBL/GenBank/DDBJ databases">
        <title>Brevundimonas sp. LVF1 isolated from an oligotrophic pond in Goettingen, Germany.</title>
        <authorList>
            <person name="Friedrich I."/>
            <person name="Klassen A."/>
            <person name="Neubauer H."/>
            <person name="Schneider D."/>
            <person name="Hertel R."/>
            <person name="Daniel R."/>
        </authorList>
    </citation>
    <scope>NUCLEOTIDE SEQUENCE [LARGE SCALE GENOMIC DNA]</scope>
    <source>
        <strain evidence="1 2">LVF1</strain>
    </source>
</reference>
<accession>A0ABX7SKH7</accession>
<dbReference type="Proteomes" id="UP000663942">
    <property type="component" value="Chromosome"/>
</dbReference>
<evidence type="ECO:0000313" key="2">
    <source>
        <dbReference type="Proteomes" id="UP000663942"/>
    </source>
</evidence>
<organism evidence="1 2">
    <name type="scientific">Brevundimonas pondensis</name>
    <dbReference type="NCBI Taxonomy" id="2774189"/>
    <lineage>
        <taxon>Bacteria</taxon>
        <taxon>Pseudomonadati</taxon>
        <taxon>Pseudomonadota</taxon>
        <taxon>Alphaproteobacteria</taxon>
        <taxon>Caulobacterales</taxon>
        <taxon>Caulobacteraceae</taxon>
        <taxon>Brevundimonas</taxon>
    </lineage>
</organism>
<gene>
    <name evidence="1" type="ORF">IFE19_14745</name>
</gene>
<sequence>MPFAALMLALIGSQTTDAGPPPAPEAVCAPAYITRVAAASYRDGATFLLQASRGGDPQTLRCIEALAVKQEADAPWIKRRGFRAARAAAAIRRNDPQNAVALLEPMVGPQHHTVSIPADFHALLSEAYEMAGRYDEAEGQRRMALAAMAQEPPFALSEDAMRGLPAREPFAGLLPISPPNPDQVFLDLSSVRIEGPVRLYDTVLLLPQDQEGAAAIRVQRRIDCQTRRGEALKILRQDASGATLEDITPEDPREDWNAVVTHRQRVICDADPGAKAGPADFVAALTLFRVRGASDRPR</sequence>
<protein>
    <recommendedName>
        <fullName evidence="3">Tetratricopeptide repeat protein</fullName>
    </recommendedName>
</protein>
<proteinExistence type="predicted"/>
<name>A0ABX7SKH7_9CAUL</name>